<accession>A0A0J9WJS3</accession>
<organism evidence="1 2">
    <name type="scientific">Fusarium oxysporum f. sp. lycopersici (strain 4287 / CBS 123668 / FGSC 9935 / NRRL 34936)</name>
    <name type="common">Fusarium vascular wilt of tomato</name>
    <dbReference type="NCBI Taxonomy" id="426428"/>
    <lineage>
        <taxon>Eukaryota</taxon>
        <taxon>Fungi</taxon>
        <taxon>Dikarya</taxon>
        <taxon>Ascomycota</taxon>
        <taxon>Pezizomycotina</taxon>
        <taxon>Sordariomycetes</taxon>
        <taxon>Hypocreomycetidae</taxon>
        <taxon>Hypocreales</taxon>
        <taxon>Nectriaceae</taxon>
        <taxon>Fusarium</taxon>
        <taxon>Fusarium oxysporum species complex</taxon>
    </lineage>
</organism>
<gene>
    <name evidence="1" type="ORF">FOXG_18772</name>
</gene>
<dbReference type="AlphaFoldDB" id="A0A0J9WJS3"/>
<evidence type="ECO:0000313" key="2">
    <source>
        <dbReference type="Proteomes" id="UP000009097"/>
    </source>
</evidence>
<reference evidence="1" key="1">
    <citation type="submission" date="2007-04" db="EMBL/GenBank/DDBJ databases">
        <authorList>
            <consortium name="The Broad Institute Genome Sequencing Platform"/>
            <person name="Birren B."/>
            <person name="Lander E."/>
            <person name="Galagan J."/>
            <person name="Nusbaum C."/>
            <person name="Devon K."/>
            <person name="Ma L.-J."/>
            <person name="Jaffe D."/>
            <person name="Butler J."/>
            <person name="Alvarez P."/>
            <person name="Gnerre S."/>
            <person name="Grabherr M."/>
            <person name="Kleber M."/>
            <person name="Mauceli E."/>
            <person name="Brockman W."/>
            <person name="MacCallum I.A."/>
            <person name="Young S."/>
            <person name="LaButti K."/>
            <person name="DeCaprio D."/>
            <person name="Crawford M."/>
            <person name="Koehrsen M."/>
            <person name="Engels R."/>
            <person name="Montgomery P."/>
            <person name="Pearson M."/>
            <person name="Howarth C."/>
            <person name="Larson L."/>
            <person name="White J."/>
            <person name="O'Leary S."/>
            <person name="Kodira C."/>
            <person name="Zeng Q."/>
            <person name="Yandava C."/>
            <person name="Alvarado L."/>
            <person name="Kistler C."/>
            <person name="Shim W.-B."/>
            <person name="Kang S."/>
            <person name="Woloshuk C."/>
        </authorList>
    </citation>
    <scope>NUCLEOTIDE SEQUENCE</scope>
    <source>
        <strain evidence="1">4287</strain>
    </source>
</reference>
<name>A0A0J9WJS3_FUSO4</name>
<sequence>MLVSVCSISSWISDREVYSCAWTCFSMSPWSAGFLIGTSGSGRAEAFGAAIIGAASVNRLGRVDERGSCWTDRASSDTELLGLSVRRLPIRSGLMEQNPSLACSAMSSSMSTELSPNSGSGARLSWRRFSNDL</sequence>
<dbReference type="GeneID" id="28959478"/>
<reference evidence="1" key="2">
    <citation type="journal article" date="2010" name="Nature">
        <title>Comparative genomics reveals mobile pathogenicity chromosomes in Fusarium.</title>
        <authorList>
            <person name="Ma L.J."/>
            <person name="van der Does H.C."/>
            <person name="Borkovich K.A."/>
            <person name="Coleman J.J."/>
            <person name="Daboussi M.J."/>
            <person name="Di Pietro A."/>
            <person name="Dufresne M."/>
            <person name="Freitag M."/>
            <person name="Grabherr M."/>
            <person name="Henrissat B."/>
            <person name="Houterman P.M."/>
            <person name="Kang S."/>
            <person name="Shim W.B."/>
            <person name="Woloshuk C."/>
            <person name="Xie X."/>
            <person name="Xu J.R."/>
            <person name="Antoniw J."/>
            <person name="Baker S.E."/>
            <person name="Bluhm B.H."/>
            <person name="Breakspear A."/>
            <person name="Brown D.W."/>
            <person name="Butchko R.A."/>
            <person name="Chapman S."/>
            <person name="Coulson R."/>
            <person name="Coutinho P.M."/>
            <person name="Danchin E.G."/>
            <person name="Diener A."/>
            <person name="Gale L.R."/>
            <person name="Gardiner D.M."/>
            <person name="Goff S."/>
            <person name="Hammond-Kosack K.E."/>
            <person name="Hilburn K."/>
            <person name="Hua-Van A."/>
            <person name="Jonkers W."/>
            <person name="Kazan K."/>
            <person name="Kodira C.D."/>
            <person name="Koehrsen M."/>
            <person name="Kumar L."/>
            <person name="Lee Y.H."/>
            <person name="Li L."/>
            <person name="Manners J.M."/>
            <person name="Miranda-Saavedra D."/>
            <person name="Mukherjee M."/>
            <person name="Park G."/>
            <person name="Park J."/>
            <person name="Park S.Y."/>
            <person name="Proctor R.H."/>
            <person name="Regev A."/>
            <person name="Ruiz-Roldan M.C."/>
            <person name="Sain D."/>
            <person name="Sakthikumar S."/>
            <person name="Sykes S."/>
            <person name="Schwartz D.C."/>
            <person name="Turgeon B.G."/>
            <person name="Wapinski I."/>
            <person name="Yoder O."/>
            <person name="Young S."/>
            <person name="Zeng Q."/>
            <person name="Zhou S."/>
            <person name="Galagan J."/>
            <person name="Cuomo C.A."/>
            <person name="Kistler H.C."/>
            <person name="Rep M."/>
        </authorList>
    </citation>
    <scope>NUCLEOTIDE SEQUENCE [LARGE SCALE GENOMIC DNA]</scope>
    <source>
        <strain evidence="1">4287</strain>
    </source>
</reference>
<protein>
    <submittedName>
        <fullName evidence="1">Uncharacterized protein</fullName>
    </submittedName>
</protein>
<dbReference type="Proteomes" id="UP000009097">
    <property type="component" value="Unassembled WGS sequence"/>
</dbReference>
<dbReference type="VEuPathDB" id="FungiDB:FOXG_18772"/>
<proteinExistence type="predicted"/>
<dbReference type="RefSeq" id="XP_018238827.1">
    <property type="nucleotide sequence ID" value="XM_018398915.1"/>
</dbReference>
<dbReference type="KEGG" id="fox:FOXG_18772"/>
<dbReference type="EMBL" id="DS231699">
    <property type="protein sequence ID" value="KNB00782.1"/>
    <property type="molecule type" value="Genomic_DNA"/>
</dbReference>
<evidence type="ECO:0000313" key="1">
    <source>
        <dbReference type="EMBL" id="KNB00782.1"/>
    </source>
</evidence>